<dbReference type="PANTHER" id="PTHR42973">
    <property type="entry name" value="BINDING OXIDOREDUCTASE, PUTATIVE (AFU_ORTHOLOGUE AFUA_1G17690)-RELATED"/>
    <property type="match status" value="1"/>
</dbReference>
<evidence type="ECO:0000256" key="3">
    <source>
        <dbReference type="ARBA" id="ARBA00022630"/>
    </source>
</evidence>
<dbReference type="Gene3D" id="3.40.462.20">
    <property type="match status" value="1"/>
</dbReference>
<dbReference type="InterPro" id="IPR036318">
    <property type="entry name" value="FAD-bd_PCMH-like_sf"/>
</dbReference>
<dbReference type="InterPro" id="IPR006094">
    <property type="entry name" value="Oxid_FAD_bind_N"/>
</dbReference>
<keyword evidence="5" id="KW-0560">Oxidoreductase</keyword>
<dbReference type="Gene3D" id="3.30.43.10">
    <property type="entry name" value="Uridine Diphospho-n-acetylenolpyruvylglucosamine Reductase, domain 2"/>
    <property type="match status" value="1"/>
</dbReference>
<evidence type="ECO:0000313" key="7">
    <source>
        <dbReference type="EMBL" id="EON97172.1"/>
    </source>
</evidence>
<evidence type="ECO:0000256" key="2">
    <source>
        <dbReference type="ARBA" id="ARBA00005466"/>
    </source>
</evidence>
<organism evidence="7 8">
    <name type="scientific">Phaeoacremonium minimum (strain UCR-PA7)</name>
    <name type="common">Esca disease fungus</name>
    <name type="synonym">Togninia minima</name>
    <dbReference type="NCBI Taxonomy" id="1286976"/>
    <lineage>
        <taxon>Eukaryota</taxon>
        <taxon>Fungi</taxon>
        <taxon>Dikarya</taxon>
        <taxon>Ascomycota</taxon>
        <taxon>Pezizomycotina</taxon>
        <taxon>Sordariomycetes</taxon>
        <taxon>Sordariomycetidae</taxon>
        <taxon>Togniniales</taxon>
        <taxon>Togniniaceae</taxon>
        <taxon>Phaeoacremonium</taxon>
    </lineage>
</organism>
<comment type="cofactor">
    <cofactor evidence="1">
        <name>FAD</name>
        <dbReference type="ChEBI" id="CHEBI:57692"/>
    </cofactor>
</comment>
<dbReference type="GeneID" id="19328059"/>
<keyword evidence="4" id="KW-0274">FAD</keyword>
<dbReference type="InterPro" id="IPR016166">
    <property type="entry name" value="FAD-bd_PCMH"/>
</dbReference>
<keyword evidence="3" id="KW-0285">Flavoprotein</keyword>
<dbReference type="Proteomes" id="UP000014074">
    <property type="component" value="Unassembled WGS sequence"/>
</dbReference>
<accession>R8BD05</accession>
<dbReference type="InterPro" id="IPR016167">
    <property type="entry name" value="FAD-bd_PCMH_sub1"/>
</dbReference>
<proteinExistence type="inferred from homology"/>
<name>R8BD05_PHAM7</name>
<evidence type="ECO:0000256" key="5">
    <source>
        <dbReference type="ARBA" id="ARBA00023002"/>
    </source>
</evidence>
<comment type="similarity">
    <text evidence="2">Belongs to the oxygen-dependent FAD-linked oxidoreductase family.</text>
</comment>
<feature type="domain" description="FAD-binding PCMH-type" evidence="6">
    <location>
        <begin position="44"/>
        <end position="226"/>
    </location>
</feature>
<dbReference type="RefSeq" id="XP_007918034.1">
    <property type="nucleotide sequence ID" value="XM_007919843.1"/>
</dbReference>
<dbReference type="InterPro" id="IPR016169">
    <property type="entry name" value="FAD-bd_PCMH_sub2"/>
</dbReference>
<dbReference type="eggNOG" id="ENOG502S6SS">
    <property type="taxonomic scope" value="Eukaryota"/>
</dbReference>
<reference evidence="8" key="1">
    <citation type="journal article" date="2013" name="Genome Announc.">
        <title>Draft genome sequence of the ascomycete Phaeoacremonium aleophilum strain UCR-PA7, a causal agent of the esca disease complex in grapevines.</title>
        <authorList>
            <person name="Blanco-Ulate B."/>
            <person name="Rolshausen P."/>
            <person name="Cantu D."/>
        </authorList>
    </citation>
    <scope>NUCLEOTIDE SEQUENCE [LARGE SCALE GENOMIC DNA]</scope>
    <source>
        <strain evidence="8">UCR-PA7</strain>
    </source>
</reference>
<dbReference type="SUPFAM" id="SSF56176">
    <property type="entry name" value="FAD-binding/transporter-associated domain-like"/>
    <property type="match status" value="1"/>
</dbReference>
<dbReference type="GO" id="GO:0016491">
    <property type="term" value="F:oxidoreductase activity"/>
    <property type="evidence" value="ECO:0007669"/>
    <property type="project" value="UniProtKB-KW"/>
</dbReference>
<dbReference type="PANTHER" id="PTHR42973:SF39">
    <property type="entry name" value="FAD-BINDING PCMH-TYPE DOMAIN-CONTAINING PROTEIN"/>
    <property type="match status" value="1"/>
</dbReference>
<evidence type="ECO:0000313" key="8">
    <source>
        <dbReference type="Proteomes" id="UP000014074"/>
    </source>
</evidence>
<sequence length="486" mass="53854">MTSTEAKGANGVADDFPVLHRDTADKETFNAAVWDPVFNHRRATERVPRAVVKARTAAHVRQAVELAAKENCRVSVRSGGHSWAGWSVRDDAVLIDLGTLPSGKRYDGSVDDGISYDPTTHVVSCPPSTTGQILNGVLKKKGRMFAGGHCPDVGLGGFLLQGGMGWNCKNWGWACEYIVGADVVTADARELHCSAEENADLFWAVRGSGPGFPAVITRFHLKTVPLFELYQSLYIYPISEYRTVQKWVVDLCPTADPDTEIVTVGQYLSGTDDHVILANFLSFKPSRAEAEAALQPLHDSRPPGAKIEVFSQTTSLELQYCDQKAANPENHRFCSENAYVGNDEDVVGILERAYTTLPTRQSFAIYYAMNPTSRRPLPDMALSMHSDHYFALYTCWKDGAQDSDNVAWVLDVMKTVERHAVGSYLGDADFQHRRTKFWTDEASEKLREIRRKWDPTGRICGYLDDGDKSGIQGLKNVFEWATTGST</sequence>
<dbReference type="KEGG" id="tmn:UCRPA7_7311"/>
<evidence type="ECO:0000256" key="4">
    <source>
        <dbReference type="ARBA" id="ARBA00022827"/>
    </source>
</evidence>
<dbReference type="OrthoDB" id="415825at2759"/>
<dbReference type="GO" id="GO:0071949">
    <property type="term" value="F:FAD binding"/>
    <property type="evidence" value="ECO:0007669"/>
    <property type="project" value="InterPro"/>
</dbReference>
<evidence type="ECO:0000259" key="6">
    <source>
        <dbReference type="PROSITE" id="PS51387"/>
    </source>
</evidence>
<dbReference type="Gene3D" id="3.30.465.10">
    <property type="match status" value="1"/>
</dbReference>
<keyword evidence="8" id="KW-1185">Reference proteome</keyword>
<dbReference type="AlphaFoldDB" id="R8BD05"/>
<dbReference type="EMBL" id="KB933277">
    <property type="protein sequence ID" value="EON97172.1"/>
    <property type="molecule type" value="Genomic_DNA"/>
</dbReference>
<gene>
    <name evidence="7" type="ORF">UCRPA7_7311</name>
</gene>
<dbReference type="PROSITE" id="PS51387">
    <property type="entry name" value="FAD_PCMH"/>
    <property type="match status" value="1"/>
</dbReference>
<dbReference type="InterPro" id="IPR050416">
    <property type="entry name" value="FAD-linked_Oxidoreductase"/>
</dbReference>
<evidence type="ECO:0000256" key="1">
    <source>
        <dbReference type="ARBA" id="ARBA00001974"/>
    </source>
</evidence>
<dbReference type="HOGENOM" id="CLU_018354_9_1_1"/>
<protein>
    <submittedName>
        <fullName evidence="7">Putative fad binding domain protein</fullName>
    </submittedName>
</protein>
<dbReference type="Pfam" id="PF01565">
    <property type="entry name" value="FAD_binding_4"/>
    <property type="match status" value="1"/>
</dbReference>